<dbReference type="EMBL" id="JAPJZI010000001">
    <property type="protein sequence ID" value="MDA5398596.1"/>
    <property type="molecule type" value="Genomic_DNA"/>
</dbReference>
<dbReference type="Proteomes" id="UP001151234">
    <property type="component" value="Unassembled WGS sequence"/>
</dbReference>
<evidence type="ECO:0000259" key="1">
    <source>
        <dbReference type="PROSITE" id="PS50943"/>
    </source>
</evidence>
<dbReference type="Gene3D" id="1.10.260.40">
    <property type="entry name" value="lambda repressor-like DNA-binding domains"/>
    <property type="match status" value="1"/>
</dbReference>
<accession>A0A9X3UKV8</accession>
<dbReference type="AlphaFoldDB" id="A0A9X3UKV8"/>
<comment type="caution">
    <text evidence="2">The sequence shown here is derived from an EMBL/GenBank/DDBJ whole genome shotgun (WGS) entry which is preliminary data.</text>
</comment>
<proteinExistence type="predicted"/>
<organism evidence="2 3">
    <name type="scientific">Hoeflea prorocentri</name>
    <dbReference type="NCBI Taxonomy" id="1922333"/>
    <lineage>
        <taxon>Bacteria</taxon>
        <taxon>Pseudomonadati</taxon>
        <taxon>Pseudomonadota</taxon>
        <taxon>Alphaproteobacteria</taxon>
        <taxon>Hyphomicrobiales</taxon>
        <taxon>Rhizobiaceae</taxon>
        <taxon>Hoeflea</taxon>
    </lineage>
</organism>
<evidence type="ECO:0000313" key="2">
    <source>
        <dbReference type="EMBL" id="MDA5398596.1"/>
    </source>
</evidence>
<dbReference type="PROSITE" id="PS50943">
    <property type="entry name" value="HTH_CROC1"/>
    <property type="match status" value="1"/>
</dbReference>
<dbReference type="SMART" id="SM00530">
    <property type="entry name" value="HTH_XRE"/>
    <property type="match status" value="1"/>
</dbReference>
<sequence length="327" mass="37417">MSQLVKGGQYGNVRNKKRIRIRLCELWNFMKNRDITPHMETERTDKRDVAEVFRDRMALLIAQKGFNLSRFSKSIGIDRSALSQFLAPGSTRLPRAETLCAIARTCGVSLDWLMGLIAVDTFGEETAPMLEIERVTDDTGSRMIAEWHREAMGYKIRYVPSDLPDLLRTEAVRSFEFNTDGRDDREVRDQLAKDQLIYSRRPETDMEVCMPLQRLEQFAKGQGVWRGVPADIRREQLDHMVALITELYPTFRLFLYDGREAYAAPYTLFGPLRAAVYLGNMYLVVNSVDHIRALAGHFDQLIRIARYGPDRVSEFIVGLSAAVTPDA</sequence>
<dbReference type="RefSeq" id="WP_271292098.1">
    <property type="nucleotide sequence ID" value="NZ_JAPJZI010000001.1"/>
</dbReference>
<keyword evidence="3" id="KW-1185">Reference proteome</keyword>
<dbReference type="InterPro" id="IPR010982">
    <property type="entry name" value="Lambda_DNA-bd_dom_sf"/>
</dbReference>
<protein>
    <submittedName>
        <fullName evidence="2">Helix-turn-helix transcriptional regulator</fullName>
    </submittedName>
</protein>
<dbReference type="InterPro" id="IPR001387">
    <property type="entry name" value="Cro/C1-type_HTH"/>
</dbReference>
<dbReference type="GO" id="GO:0003677">
    <property type="term" value="F:DNA binding"/>
    <property type="evidence" value="ECO:0007669"/>
    <property type="project" value="InterPro"/>
</dbReference>
<evidence type="ECO:0000313" key="3">
    <source>
        <dbReference type="Proteomes" id="UP001151234"/>
    </source>
</evidence>
<reference evidence="2" key="1">
    <citation type="submission" date="2022-11" db="EMBL/GenBank/DDBJ databases">
        <title>Draft genome sequence of Hoeflea poritis E7-10 and Hoeflea prorocentri PM5-8, separated from scleractinian coral Porites lutea and marine dinoflagellate.</title>
        <authorList>
            <person name="Zhang G."/>
            <person name="Wei Q."/>
            <person name="Cai L."/>
        </authorList>
    </citation>
    <scope>NUCLEOTIDE SEQUENCE</scope>
    <source>
        <strain evidence="2">PM5-8</strain>
    </source>
</reference>
<gene>
    <name evidence="2" type="ORF">OQ273_08445</name>
</gene>
<dbReference type="SUPFAM" id="SSF47413">
    <property type="entry name" value="lambda repressor-like DNA-binding domains"/>
    <property type="match status" value="1"/>
</dbReference>
<name>A0A9X3UKV8_9HYPH</name>
<dbReference type="CDD" id="cd00093">
    <property type="entry name" value="HTH_XRE"/>
    <property type="match status" value="1"/>
</dbReference>
<dbReference type="Pfam" id="PF01381">
    <property type="entry name" value="HTH_3"/>
    <property type="match status" value="1"/>
</dbReference>
<feature type="domain" description="HTH cro/C1-type" evidence="1">
    <location>
        <begin position="57"/>
        <end position="113"/>
    </location>
</feature>